<evidence type="ECO:0008006" key="4">
    <source>
        <dbReference type="Google" id="ProtNLM"/>
    </source>
</evidence>
<dbReference type="OrthoDB" id="369649at2"/>
<dbReference type="NCBIfam" id="NF047328">
    <property type="entry name" value="OMP_TP0733"/>
    <property type="match status" value="1"/>
</dbReference>
<dbReference type="STRING" id="159291.SAMN05920897_102120"/>
<evidence type="ECO:0000313" key="2">
    <source>
        <dbReference type="EMBL" id="SIP99144.1"/>
    </source>
</evidence>
<dbReference type="AlphaFoldDB" id="A0A1N6P429"/>
<keyword evidence="3" id="KW-1185">Reference proteome</keyword>
<name>A0A1N6P429_9SPIO</name>
<reference evidence="2 3" key="1">
    <citation type="submission" date="2017-01" db="EMBL/GenBank/DDBJ databases">
        <authorList>
            <person name="Mah S.A."/>
            <person name="Swanson W.J."/>
            <person name="Moy G.W."/>
            <person name="Vacquier V.D."/>
        </authorList>
    </citation>
    <scope>NUCLEOTIDE SEQUENCE [LARGE SCALE GENOMIC DNA]</scope>
    <source>
        <strain evidence="2 3">ASpG1</strain>
    </source>
</reference>
<dbReference type="EMBL" id="FTMS01000002">
    <property type="protein sequence ID" value="SIP99144.1"/>
    <property type="molecule type" value="Genomic_DNA"/>
</dbReference>
<protein>
    <recommendedName>
        <fullName evidence="4">Outer membrane protein beta-barrel domain-containing protein</fullName>
    </recommendedName>
</protein>
<dbReference type="PROSITE" id="PS51257">
    <property type="entry name" value="PROKAR_LIPOPROTEIN"/>
    <property type="match status" value="1"/>
</dbReference>
<keyword evidence="1" id="KW-0732">Signal</keyword>
<feature type="chain" id="PRO_5012929878" description="Outer membrane protein beta-barrel domain-containing protein" evidence="1">
    <location>
        <begin position="34"/>
        <end position="211"/>
    </location>
</feature>
<proteinExistence type="predicted"/>
<evidence type="ECO:0000256" key="1">
    <source>
        <dbReference type="SAM" id="SignalP"/>
    </source>
</evidence>
<gene>
    <name evidence="2" type="ORF">SAMN05920897_102120</name>
</gene>
<dbReference type="Proteomes" id="UP000186400">
    <property type="component" value="Unassembled WGS sequence"/>
</dbReference>
<organism evidence="2 3">
    <name type="scientific">Alkalispirochaeta americana</name>
    <dbReference type="NCBI Taxonomy" id="159291"/>
    <lineage>
        <taxon>Bacteria</taxon>
        <taxon>Pseudomonadati</taxon>
        <taxon>Spirochaetota</taxon>
        <taxon>Spirochaetia</taxon>
        <taxon>Spirochaetales</taxon>
        <taxon>Spirochaetaceae</taxon>
        <taxon>Alkalispirochaeta</taxon>
    </lineage>
</organism>
<dbReference type="RefSeq" id="WP_076487669.1">
    <property type="nucleotide sequence ID" value="NZ_FTMS01000002.1"/>
</dbReference>
<sequence>MIFTSRQRQPQWALALVLTAALTALGPLGSACAQDEDEDFQPTYGRGDQMISMNLGLFIPLFFAGGPDGIKDANLTLGGTGHLMWSGFLTNEIALGGELGGMFAYTPNRNALYMIPLAMRLTYFFRAYPFEFPLSIAAGMNFSRFDGAFKIDPIVMPGVGAYWNMNPEWAFGVDLRYWWVPQFYNHVSDVDNEDNRFGNFMSTTMSILYRF</sequence>
<accession>A0A1N6P429</accession>
<evidence type="ECO:0000313" key="3">
    <source>
        <dbReference type="Proteomes" id="UP000186400"/>
    </source>
</evidence>
<feature type="signal peptide" evidence="1">
    <location>
        <begin position="1"/>
        <end position="33"/>
    </location>
</feature>